<evidence type="ECO:0000313" key="1">
    <source>
        <dbReference type="EMBL" id="MBF0637240.1"/>
    </source>
</evidence>
<accession>A0ABR9XTU9</accession>
<dbReference type="EMBL" id="JADGII010000014">
    <property type="protein sequence ID" value="MBF0637240.1"/>
    <property type="molecule type" value="Genomic_DNA"/>
</dbReference>
<organism evidence="1 2">
    <name type="scientific">Prosthecochloris ethylica</name>
    <dbReference type="NCBI Taxonomy" id="2743976"/>
    <lineage>
        <taxon>Bacteria</taxon>
        <taxon>Pseudomonadati</taxon>
        <taxon>Chlorobiota</taxon>
        <taxon>Chlorobiia</taxon>
        <taxon>Chlorobiales</taxon>
        <taxon>Chlorobiaceae</taxon>
        <taxon>Prosthecochloris</taxon>
    </lineage>
</organism>
<reference evidence="1 2" key="1">
    <citation type="journal article" date="2020" name="Microorganisms">
        <title>Simultaneous Genome Sequencing of Prosthecochloris ethylica and Desulfuromonas acetoxidans within a Syntrophic Mixture Reveals Unique Pili and Protein Interactions.</title>
        <authorList>
            <person name="Kyndt J.A."/>
            <person name="Van Beeumen J.J."/>
            <person name="Meyer T.E."/>
        </authorList>
    </citation>
    <scope>NUCLEOTIDE SEQUENCE [LARGE SCALE GENOMIC DNA]</scope>
    <source>
        <strain evidence="1 2">N3</strain>
    </source>
</reference>
<gene>
    <name evidence="1" type="ORF">INT08_08660</name>
</gene>
<dbReference type="RefSeq" id="WP_175187608.1">
    <property type="nucleotide sequence ID" value="NZ_JABVZQ010000013.1"/>
</dbReference>
<comment type="caution">
    <text evidence="1">The sequence shown here is derived from an EMBL/GenBank/DDBJ whole genome shotgun (WGS) entry which is preliminary data.</text>
</comment>
<evidence type="ECO:0000313" key="2">
    <source>
        <dbReference type="Proteomes" id="UP000619838"/>
    </source>
</evidence>
<dbReference type="Proteomes" id="UP000619838">
    <property type="component" value="Unassembled WGS sequence"/>
</dbReference>
<keyword evidence="2" id="KW-1185">Reference proteome</keyword>
<protein>
    <submittedName>
        <fullName evidence="1">Uncharacterized protein</fullName>
    </submittedName>
</protein>
<sequence length="469" mass="52859">MKQNNPERIQPHTMMTNRNRALFDNRLPVIGSMLRRKAIARLLRNDTPDDAVKLAHAAAKGHPESGEIITRLLQLSPQRSPGMHAALWSCWKQEQYTSLKKKLRNSTELEALMLKALEQMTDSDEHSMIIFTLWHQLDNPAIAELIRRSRRHAPSLELDTLFGLAEHEPDRYLTLDDPDCSILEKALLTASPAQKQRINTTILNSRSSRLVKAYDRAAGNSHSPELVIDALMSAEDHDGLFEQLRGMPFPRALDLIAWWSATGARPSDPARKATIERVTAIYQAIPDTLSGVRETAPPGTQDALLFWQQQNLTGKDQNSASTSPDPLQRAGALHHAAYRNRTGDRELRLIAATGSWPEQLVARLHLFSNETFRPHEHVCWLQSRNTIESRLLSTILPGTVEESQYFLDRLDELKHPSDGARKALKLMLEIITTLQGHFLAGVISVDDHDDAPHDHAIETENAEHISWES</sequence>
<proteinExistence type="predicted"/>
<name>A0ABR9XTU9_9CHLB</name>